<accession>A0AAW5N9I7</accession>
<organism evidence="1 2">
    <name type="scientific">Phocaeicola barnesiae</name>
    <dbReference type="NCBI Taxonomy" id="376804"/>
    <lineage>
        <taxon>Bacteria</taxon>
        <taxon>Pseudomonadati</taxon>
        <taxon>Bacteroidota</taxon>
        <taxon>Bacteroidia</taxon>
        <taxon>Bacteroidales</taxon>
        <taxon>Bacteroidaceae</taxon>
        <taxon>Phocaeicola</taxon>
    </lineage>
</organism>
<sequence length="49" mass="5553">MKATVSEHTLTDFPAIGKKTLLMVTDNGRMTDFELNLDALLTYIYKMSN</sequence>
<keyword evidence="2" id="KW-1185">Reference proteome</keyword>
<dbReference type="Proteomes" id="UP001204579">
    <property type="component" value="Unassembled WGS sequence"/>
</dbReference>
<gene>
    <name evidence="1" type="ORF">NW209_15095</name>
</gene>
<evidence type="ECO:0000313" key="1">
    <source>
        <dbReference type="EMBL" id="MCR8875317.1"/>
    </source>
</evidence>
<dbReference type="RefSeq" id="WP_022339581.1">
    <property type="nucleotide sequence ID" value="NZ_CALULB010000032.1"/>
</dbReference>
<evidence type="ECO:0000313" key="2">
    <source>
        <dbReference type="Proteomes" id="UP001204579"/>
    </source>
</evidence>
<reference evidence="1 2" key="1">
    <citation type="submission" date="2022-08" db="EMBL/GenBank/DDBJ databases">
        <authorList>
            <person name="Zeman M."/>
            <person name="Kubasova T."/>
        </authorList>
    </citation>
    <scope>NUCLEOTIDE SEQUENCE [LARGE SCALE GENOMIC DNA]</scope>
    <source>
        <strain evidence="1 2">ET62</strain>
    </source>
</reference>
<proteinExistence type="predicted"/>
<comment type="caution">
    <text evidence="1">The sequence shown here is derived from an EMBL/GenBank/DDBJ whole genome shotgun (WGS) entry which is preliminary data.</text>
</comment>
<dbReference type="EMBL" id="JANRHJ010000027">
    <property type="protein sequence ID" value="MCR8875317.1"/>
    <property type="molecule type" value="Genomic_DNA"/>
</dbReference>
<dbReference type="AlphaFoldDB" id="A0AAW5N9I7"/>
<name>A0AAW5N9I7_9BACT</name>
<evidence type="ECO:0008006" key="3">
    <source>
        <dbReference type="Google" id="ProtNLM"/>
    </source>
</evidence>
<protein>
    <recommendedName>
        <fullName evidence="3">Transposase</fullName>
    </recommendedName>
</protein>